<reference evidence="1 2" key="1">
    <citation type="submission" date="2019-03" db="EMBL/GenBank/DDBJ databases">
        <title>First draft genome of Liparis tanakae, snailfish: a comprehensive survey of snailfish specific genes.</title>
        <authorList>
            <person name="Kim W."/>
            <person name="Song I."/>
            <person name="Jeong J.-H."/>
            <person name="Kim D."/>
            <person name="Kim S."/>
            <person name="Ryu S."/>
            <person name="Song J.Y."/>
            <person name="Lee S.K."/>
        </authorList>
    </citation>
    <scope>NUCLEOTIDE SEQUENCE [LARGE SCALE GENOMIC DNA]</scope>
    <source>
        <tissue evidence="1">Muscle</tissue>
    </source>
</reference>
<name>A0A4Z2FRS9_9TELE</name>
<evidence type="ECO:0000313" key="1">
    <source>
        <dbReference type="EMBL" id="TNN43946.1"/>
    </source>
</evidence>
<accession>A0A4Z2FRS9</accession>
<gene>
    <name evidence="1" type="ORF">EYF80_045860</name>
</gene>
<evidence type="ECO:0000313" key="2">
    <source>
        <dbReference type="Proteomes" id="UP000314294"/>
    </source>
</evidence>
<sequence>METFTIHQETVWILTCSPPSSSSFACGSSVAVGVSAPAALDASLAFFSVNVVSQHSLLYSLALTPSLSSLYRMKLGL</sequence>
<dbReference type="EMBL" id="SRLO01000935">
    <property type="protein sequence ID" value="TNN43946.1"/>
    <property type="molecule type" value="Genomic_DNA"/>
</dbReference>
<dbReference type="Proteomes" id="UP000314294">
    <property type="component" value="Unassembled WGS sequence"/>
</dbReference>
<organism evidence="1 2">
    <name type="scientific">Liparis tanakae</name>
    <name type="common">Tanaka's snailfish</name>
    <dbReference type="NCBI Taxonomy" id="230148"/>
    <lineage>
        <taxon>Eukaryota</taxon>
        <taxon>Metazoa</taxon>
        <taxon>Chordata</taxon>
        <taxon>Craniata</taxon>
        <taxon>Vertebrata</taxon>
        <taxon>Euteleostomi</taxon>
        <taxon>Actinopterygii</taxon>
        <taxon>Neopterygii</taxon>
        <taxon>Teleostei</taxon>
        <taxon>Neoteleostei</taxon>
        <taxon>Acanthomorphata</taxon>
        <taxon>Eupercaria</taxon>
        <taxon>Perciformes</taxon>
        <taxon>Cottioidei</taxon>
        <taxon>Cottales</taxon>
        <taxon>Liparidae</taxon>
        <taxon>Liparis</taxon>
    </lineage>
</organism>
<keyword evidence="2" id="KW-1185">Reference proteome</keyword>
<protein>
    <submittedName>
        <fullName evidence="1">Uncharacterized protein</fullName>
    </submittedName>
</protein>
<dbReference type="AlphaFoldDB" id="A0A4Z2FRS9"/>
<proteinExistence type="predicted"/>
<comment type="caution">
    <text evidence="1">The sequence shown here is derived from an EMBL/GenBank/DDBJ whole genome shotgun (WGS) entry which is preliminary data.</text>
</comment>